<comment type="caution">
    <text evidence="1">The sequence shown here is derived from an EMBL/GenBank/DDBJ whole genome shotgun (WGS) entry which is preliminary data.</text>
</comment>
<dbReference type="Proteomes" id="UP001565368">
    <property type="component" value="Unassembled WGS sequence"/>
</dbReference>
<dbReference type="RefSeq" id="XP_069208551.1">
    <property type="nucleotide sequence ID" value="XM_069353909.1"/>
</dbReference>
<keyword evidence="2" id="KW-1185">Reference proteome</keyword>
<evidence type="ECO:0000313" key="2">
    <source>
        <dbReference type="Proteomes" id="UP001565368"/>
    </source>
</evidence>
<name>A0ABR3Q2D4_9TREE</name>
<dbReference type="EMBL" id="JBBXJM010000004">
    <property type="protein sequence ID" value="KAL1408607.1"/>
    <property type="molecule type" value="Genomic_DNA"/>
</dbReference>
<gene>
    <name evidence="1" type="ORF">Q8F55_005420</name>
</gene>
<protein>
    <submittedName>
        <fullName evidence="1">Uncharacterized protein</fullName>
    </submittedName>
</protein>
<sequence length="313" mass="33180">MSTPGVADTVGTSTTPTDLTLRASAQHNGLQWAADRRRGSPLAPLVAVEEQFAGLMSGERGGGRGSLRVRTRCRSLDELDSVIAHINAARIAHLTISLLPTSSLPLDERYLARLLARLRVPHLQTLTLTTAVERAAVGPLAGFVRRSPGLSALAFDGARLDASDLDTLAAAAGDNPTVSRVCAARSVCSGLVECACALGVDLEAHGARVRRVHDAVRAAVVPARILLRARPAEEEDNKAFRLLELPAELVLLVVRWCSRDPAALSPAQWTALIQHAQDPAALSLVGGGVRAALIDGLSVEEARTEWLMNGGFW</sequence>
<organism evidence="1 2">
    <name type="scientific">Vanrija albida</name>
    <dbReference type="NCBI Taxonomy" id="181172"/>
    <lineage>
        <taxon>Eukaryota</taxon>
        <taxon>Fungi</taxon>
        <taxon>Dikarya</taxon>
        <taxon>Basidiomycota</taxon>
        <taxon>Agaricomycotina</taxon>
        <taxon>Tremellomycetes</taxon>
        <taxon>Trichosporonales</taxon>
        <taxon>Trichosporonaceae</taxon>
        <taxon>Vanrija</taxon>
    </lineage>
</organism>
<reference evidence="1 2" key="1">
    <citation type="submission" date="2023-08" db="EMBL/GenBank/DDBJ databases">
        <title>Annotated Genome Sequence of Vanrija albida AlHP1.</title>
        <authorList>
            <person name="Herzog R."/>
        </authorList>
    </citation>
    <scope>NUCLEOTIDE SEQUENCE [LARGE SCALE GENOMIC DNA]</scope>
    <source>
        <strain evidence="1 2">AlHP1</strain>
    </source>
</reference>
<evidence type="ECO:0000313" key="1">
    <source>
        <dbReference type="EMBL" id="KAL1408607.1"/>
    </source>
</evidence>
<dbReference type="GeneID" id="95986463"/>
<proteinExistence type="predicted"/>
<accession>A0ABR3Q2D4</accession>